<reference evidence="2" key="1">
    <citation type="submission" date="2011-04" db="EMBL/GenBank/DDBJ databases">
        <title>Evolution of plant cell wall degrading machinery underlies the functional diversity of forest fungi.</title>
        <authorList>
            <consortium name="US DOE Joint Genome Institute (JGI-PGF)"/>
            <person name="Eastwood D.C."/>
            <person name="Floudas D."/>
            <person name="Binder M."/>
            <person name="Majcherczyk A."/>
            <person name="Schneider P."/>
            <person name="Aerts A."/>
            <person name="Asiegbu F.O."/>
            <person name="Baker S.E."/>
            <person name="Barry K."/>
            <person name="Bendiksby M."/>
            <person name="Blumentritt M."/>
            <person name="Coutinho P.M."/>
            <person name="Cullen D."/>
            <person name="Cullen D."/>
            <person name="Gathman A."/>
            <person name="Goodell B."/>
            <person name="Henrissat B."/>
            <person name="Ihrmark K."/>
            <person name="Kauserud H."/>
            <person name="Kohler A."/>
            <person name="LaButti K."/>
            <person name="Lapidus A."/>
            <person name="Lavin J.L."/>
            <person name="Lee Y.-H."/>
            <person name="Lindquist E."/>
            <person name="Lilly W."/>
            <person name="Lucas S."/>
            <person name="Morin E."/>
            <person name="Murat C."/>
            <person name="Oguiza J.A."/>
            <person name="Park J."/>
            <person name="Pisabarro A.G."/>
            <person name="Riley R."/>
            <person name="Rosling A."/>
            <person name="Salamov A."/>
            <person name="Schmidt O."/>
            <person name="Schmutz J."/>
            <person name="Skrede I."/>
            <person name="Stenlid J."/>
            <person name="Wiebenga A."/>
            <person name="Xie X."/>
            <person name="Kues U."/>
            <person name="Hibbett D.S."/>
            <person name="Hoffmeister D."/>
            <person name="Hogberg N."/>
            <person name="Martin F."/>
            <person name="Grigoriev I.V."/>
            <person name="Watkinson S.C."/>
        </authorList>
    </citation>
    <scope>NUCLEOTIDE SEQUENCE</scope>
    <source>
        <strain evidence="2">S7.9</strain>
    </source>
</reference>
<gene>
    <name evidence="2" type="ORF">SERLADRAFT_474944</name>
</gene>
<dbReference type="AlphaFoldDB" id="F8P5L5"/>
<proteinExistence type="predicted"/>
<dbReference type="GeneID" id="18820554"/>
<accession>F8P5L5</accession>
<feature type="domain" description="DUF6593" evidence="1">
    <location>
        <begin position="10"/>
        <end position="108"/>
    </location>
</feature>
<evidence type="ECO:0000259" key="1">
    <source>
        <dbReference type="Pfam" id="PF20236"/>
    </source>
</evidence>
<sequence length="113" mass="13005">MNGKSTEFTPSEEFVKRIGGTEPILWRVEGDDGKAYNWSIRNHRLELELLQIKGSPRQNPVAIYHRPKRYFFVGMVSQFGHIDIDSSTMGTLDSLIVSFLIMERKRRDGSFLG</sequence>
<organism>
    <name type="scientific">Serpula lacrymans var. lacrymans (strain S7.9)</name>
    <name type="common">Dry rot fungus</name>
    <dbReference type="NCBI Taxonomy" id="578457"/>
    <lineage>
        <taxon>Eukaryota</taxon>
        <taxon>Fungi</taxon>
        <taxon>Dikarya</taxon>
        <taxon>Basidiomycota</taxon>
        <taxon>Agaricomycotina</taxon>
        <taxon>Agaricomycetes</taxon>
        <taxon>Agaricomycetidae</taxon>
        <taxon>Boletales</taxon>
        <taxon>Coniophorineae</taxon>
        <taxon>Serpulaceae</taxon>
        <taxon>Serpula</taxon>
    </lineage>
</organism>
<dbReference type="InterPro" id="IPR046528">
    <property type="entry name" value="DUF6593"/>
</dbReference>
<name>F8P5L5_SERL9</name>
<dbReference type="RefSeq" id="XP_007321688.1">
    <property type="nucleotide sequence ID" value="XM_007321626.1"/>
</dbReference>
<protein>
    <recommendedName>
        <fullName evidence="1">DUF6593 domain-containing protein</fullName>
    </recommendedName>
</protein>
<dbReference type="OrthoDB" id="3185381at2759"/>
<dbReference type="Proteomes" id="UP000008064">
    <property type="component" value="Unassembled WGS sequence"/>
</dbReference>
<dbReference type="EMBL" id="GL945438">
    <property type="protein sequence ID" value="EGO21902.1"/>
    <property type="molecule type" value="Genomic_DNA"/>
</dbReference>
<evidence type="ECO:0000313" key="2">
    <source>
        <dbReference type="EMBL" id="EGO21902.1"/>
    </source>
</evidence>
<dbReference type="KEGG" id="sla:SERLADRAFT_474944"/>
<dbReference type="HOGENOM" id="CLU_2135056_0_0_1"/>
<dbReference type="Pfam" id="PF20236">
    <property type="entry name" value="DUF6593"/>
    <property type="match status" value="1"/>
</dbReference>